<proteinExistence type="predicted"/>
<dbReference type="GO" id="GO:0016746">
    <property type="term" value="F:acyltransferase activity"/>
    <property type="evidence" value="ECO:0007669"/>
    <property type="project" value="UniProtKB-KW"/>
</dbReference>
<dbReference type="PANTHER" id="PTHR43300:SF11">
    <property type="entry name" value="ACETYLTRANSFERASE RV3034C-RELATED"/>
    <property type="match status" value="1"/>
</dbReference>
<feature type="transmembrane region" description="Helical" evidence="1">
    <location>
        <begin position="53"/>
        <end position="73"/>
    </location>
</feature>
<name>A0AAU8JE88_9CYAN</name>
<keyword evidence="2" id="KW-0808">Transferase</keyword>
<dbReference type="GO" id="GO:0043886">
    <property type="term" value="F:structural constituent of carboxysome shell"/>
    <property type="evidence" value="ECO:0007669"/>
    <property type="project" value="UniProtKB-ARBA"/>
</dbReference>
<dbReference type="Gene3D" id="2.160.10.10">
    <property type="entry name" value="Hexapeptide repeat proteins"/>
    <property type="match status" value="1"/>
</dbReference>
<reference evidence="2" key="1">
    <citation type="submission" date="2024-07" db="EMBL/GenBank/DDBJ databases">
        <authorList>
            <person name="Kim Y.J."/>
            <person name="Jeong J.Y."/>
        </authorList>
    </citation>
    <scope>NUCLEOTIDE SEQUENCE</scope>
    <source>
        <strain evidence="2">GIHE-MW2</strain>
    </source>
</reference>
<dbReference type="GO" id="GO:0031470">
    <property type="term" value="C:carboxysome"/>
    <property type="evidence" value="ECO:0007669"/>
    <property type="project" value="UniProtKB-ARBA"/>
</dbReference>
<dbReference type="AlphaFoldDB" id="A0AAU8JE88"/>
<keyword evidence="1" id="KW-0812">Transmembrane</keyword>
<evidence type="ECO:0000313" key="2">
    <source>
        <dbReference type="EMBL" id="XCM37494.1"/>
    </source>
</evidence>
<gene>
    <name evidence="2" type="ORF">ABWT76_000259</name>
</gene>
<dbReference type="EC" id="2.3.1.-" evidence="2"/>
<keyword evidence="2" id="KW-0012">Acyltransferase</keyword>
<keyword evidence="1" id="KW-0472">Membrane</keyword>
<dbReference type="InterPro" id="IPR001451">
    <property type="entry name" value="Hexapep"/>
</dbReference>
<dbReference type="EMBL" id="CP159837">
    <property type="protein sequence ID" value="XCM37494.1"/>
    <property type="molecule type" value="Genomic_DNA"/>
</dbReference>
<sequence length="211" mass="23483">MKLVEPIVSDRYTPVEYHQFSQPKNLRIAMKIAGILSWPLVLPLAWLSRKSDFIFRTVSELLAIVPYLFGVIIRYEFYRWTLTWCGKNVAIGFGTILTYRNIKIGSNVNIGNHITIHYCDIGSYVLIADGCQLLSGSRYHNFDRTDIPIALQGGQLRRIQIGDDCWIGANAVVMNDIGQGSVVGAGAVVTKAVEPYTVVAGNPAKPIRSRL</sequence>
<dbReference type="InterPro" id="IPR050179">
    <property type="entry name" value="Trans_hexapeptide_repeat"/>
</dbReference>
<evidence type="ECO:0000256" key="1">
    <source>
        <dbReference type="SAM" id="Phobius"/>
    </source>
</evidence>
<dbReference type="Pfam" id="PF14602">
    <property type="entry name" value="Hexapep_2"/>
    <property type="match status" value="1"/>
</dbReference>
<dbReference type="InterPro" id="IPR011004">
    <property type="entry name" value="Trimer_LpxA-like_sf"/>
</dbReference>
<dbReference type="SUPFAM" id="SSF51161">
    <property type="entry name" value="Trimeric LpxA-like enzymes"/>
    <property type="match status" value="1"/>
</dbReference>
<accession>A0AAU8JE88</accession>
<protein>
    <submittedName>
        <fullName evidence="2">Acyltransferase</fullName>
        <ecNumber evidence="2">2.3.1.-</ecNumber>
    </submittedName>
</protein>
<dbReference type="CDD" id="cd04647">
    <property type="entry name" value="LbH_MAT_like"/>
    <property type="match status" value="1"/>
</dbReference>
<dbReference type="PANTHER" id="PTHR43300">
    <property type="entry name" value="ACETYLTRANSFERASE"/>
    <property type="match status" value="1"/>
</dbReference>
<keyword evidence="1" id="KW-1133">Transmembrane helix</keyword>
<feature type="transmembrane region" description="Helical" evidence="1">
    <location>
        <begin position="28"/>
        <end position="47"/>
    </location>
</feature>
<organism evidence="2">
    <name type="scientific">Planktothricoides raciborskii GIHE-MW2</name>
    <dbReference type="NCBI Taxonomy" id="2792601"/>
    <lineage>
        <taxon>Bacteria</taxon>
        <taxon>Bacillati</taxon>
        <taxon>Cyanobacteriota</taxon>
        <taxon>Cyanophyceae</taxon>
        <taxon>Oscillatoriophycideae</taxon>
        <taxon>Oscillatoriales</taxon>
        <taxon>Oscillatoriaceae</taxon>
        <taxon>Planktothricoides</taxon>
    </lineage>
</organism>